<dbReference type="Pfam" id="PF00046">
    <property type="entry name" value="Homeodomain"/>
    <property type="match status" value="1"/>
</dbReference>
<dbReference type="OrthoDB" id="6159439at2759"/>
<dbReference type="GeneTree" id="ENSGT00940000165391"/>
<dbReference type="InterPro" id="IPR017970">
    <property type="entry name" value="Homeobox_CS"/>
</dbReference>
<protein>
    <submittedName>
        <fullName evidence="9">Homeobox protein prophet of Pit-1-like</fullName>
    </submittedName>
</protein>
<dbReference type="GO" id="GO:0000981">
    <property type="term" value="F:DNA-binding transcription factor activity, RNA polymerase II-specific"/>
    <property type="evidence" value="ECO:0007669"/>
    <property type="project" value="InterPro"/>
</dbReference>
<dbReference type="PANTHER" id="PTHR24329">
    <property type="entry name" value="HOMEOBOX PROTEIN ARISTALESS"/>
    <property type="match status" value="1"/>
</dbReference>
<evidence type="ECO:0000313" key="9">
    <source>
        <dbReference type="Ensembl" id="ENSSFOP00015002152.2"/>
    </source>
</evidence>
<comment type="subcellular location">
    <subcellularLocation>
        <location evidence="1 5 6">Nucleus</location>
    </subcellularLocation>
</comment>
<dbReference type="SUPFAM" id="SSF46689">
    <property type="entry name" value="Homeodomain-like"/>
    <property type="match status" value="1"/>
</dbReference>
<evidence type="ECO:0000259" key="7">
    <source>
        <dbReference type="PROSITE" id="PS50071"/>
    </source>
</evidence>
<sequence length="236" mass="25987">MAQRTQVAAERGKCQGQYRELYCETPTVSSSADADSSSGKIASANEAGESFRAHAAGHYPSPARRRHRTTFSHEQLEQLEGAFAQNHYPDVYCREELARATKLNEARVQVWFQNRRAKKRKQERASLKAVSVGLFPEHGGLVSGRCAPASGTERQYQYRPSLAHIPRFPPMLTSSSYSHGGPGAQFPCPAVGQPPSCPREDWYGQLRTISAPPVSLSAPMFSLAPVPGLEPNPHWN</sequence>
<dbReference type="KEGG" id="sfm:108942735"/>
<evidence type="ECO:0000256" key="4">
    <source>
        <dbReference type="ARBA" id="ARBA00023242"/>
    </source>
</evidence>
<evidence type="ECO:0000256" key="3">
    <source>
        <dbReference type="ARBA" id="ARBA00023155"/>
    </source>
</evidence>
<accession>A0A0P7XQL5</accession>
<dbReference type="PROSITE" id="PS50071">
    <property type="entry name" value="HOMEOBOX_2"/>
    <property type="match status" value="1"/>
</dbReference>
<dbReference type="Proteomes" id="UP000694397">
    <property type="component" value="Chromosome 8"/>
</dbReference>
<evidence type="ECO:0000256" key="1">
    <source>
        <dbReference type="ARBA" id="ARBA00004123"/>
    </source>
</evidence>
<dbReference type="InterPro" id="IPR009057">
    <property type="entry name" value="Homeodomain-like_sf"/>
</dbReference>
<dbReference type="GO" id="GO:0005634">
    <property type="term" value="C:nucleus"/>
    <property type="evidence" value="ECO:0007669"/>
    <property type="project" value="UniProtKB-SubCell"/>
</dbReference>
<feature type="DNA-binding region" description="Homeobox" evidence="5">
    <location>
        <begin position="64"/>
        <end position="123"/>
    </location>
</feature>
<evidence type="ECO:0000256" key="2">
    <source>
        <dbReference type="ARBA" id="ARBA00023125"/>
    </source>
</evidence>
<keyword evidence="4 5" id="KW-0539">Nucleus</keyword>
<dbReference type="Proteomes" id="UP000034805">
    <property type="component" value="Unassembled WGS sequence"/>
</dbReference>
<evidence type="ECO:0000313" key="8">
    <source>
        <dbReference type="EMBL" id="KPP79194.1"/>
    </source>
</evidence>
<dbReference type="FunFam" id="1.10.10.60:FF:000679">
    <property type="entry name" value="Homeobox protein aristaless"/>
    <property type="match status" value="1"/>
</dbReference>
<dbReference type="CTD" id="5626"/>
<reference evidence="9" key="3">
    <citation type="submission" date="2025-05" db="UniProtKB">
        <authorList>
            <consortium name="Ensembl"/>
        </authorList>
    </citation>
    <scope>IDENTIFICATION</scope>
</reference>
<evidence type="ECO:0000256" key="5">
    <source>
        <dbReference type="PROSITE-ProRule" id="PRU00108"/>
    </source>
</evidence>
<dbReference type="Gene3D" id="1.10.10.60">
    <property type="entry name" value="Homeodomain-like"/>
    <property type="match status" value="1"/>
</dbReference>
<evidence type="ECO:0000313" key="11">
    <source>
        <dbReference type="Proteomes" id="UP000694397"/>
    </source>
</evidence>
<feature type="domain" description="Homeobox" evidence="7">
    <location>
        <begin position="62"/>
        <end position="122"/>
    </location>
</feature>
<evidence type="ECO:0000313" key="10">
    <source>
        <dbReference type="Proteomes" id="UP000034805"/>
    </source>
</evidence>
<proteinExistence type="predicted"/>
<evidence type="ECO:0000256" key="6">
    <source>
        <dbReference type="RuleBase" id="RU000682"/>
    </source>
</evidence>
<gene>
    <name evidence="9" type="primary">prop1</name>
    <name evidence="8" type="ORF">Z043_101248</name>
</gene>
<dbReference type="GO" id="GO:0000977">
    <property type="term" value="F:RNA polymerase II transcription regulatory region sequence-specific DNA binding"/>
    <property type="evidence" value="ECO:0007669"/>
    <property type="project" value="TreeGrafter"/>
</dbReference>
<dbReference type="CDD" id="cd00086">
    <property type="entry name" value="homeodomain"/>
    <property type="match status" value="1"/>
</dbReference>
<dbReference type="EMBL" id="JARO02000265">
    <property type="protein sequence ID" value="KPP79194.1"/>
    <property type="molecule type" value="Genomic_DNA"/>
</dbReference>
<dbReference type="RefSeq" id="XP_018621719.1">
    <property type="nucleotide sequence ID" value="XM_018766203.2"/>
</dbReference>
<reference evidence="9 11" key="2">
    <citation type="submission" date="2019-04" db="EMBL/GenBank/DDBJ databases">
        <authorList>
            <consortium name="Wellcome Sanger Institute Data Sharing"/>
        </authorList>
    </citation>
    <scope>NUCLEOTIDE SEQUENCE [LARGE SCALE GENOMIC DNA]</scope>
</reference>
<dbReference type="SMART" id="SM00389">
    <property type="entry name" value="HOX"/>
    <property type="match status" value="1"/>
</dbReference>
<dbReference type="GeneID" id="108942735"/>
<dbReference type="Ensembl" id="ENSSFOT00015002194.2">
    <property type="protein sequence ID" value="ENSSFOP00015002152.2"/>
    <property type="gene ID" value="ENSSFOG00015001463.2"/>
</dbReference>
<dbReference type="PANTHER" id="PTHR24329:SF547">
    <property type="entry name" value="HOMEOBOX PROTEIN PROPHET OF PIT-1-LIKE"/>
    <property type="match status" value="1"/>
</dbReference>
<organism evidence="8 10">
    <name type="scientific">Scleropages formosus</name>
    <name type="common">Asian bonytongue</name>
    <name type="synonym">Osteoglossum formosum</name>
    <dbReference type="NCBI Taxonomy" id="113540"/>
    <lineage>
        <taxon>Eukaryota</taxon>
        <taxon>Metazoa</taxon>
        <taxon>Chordata</taxon>
        <taxon>Craniata</taxon>
        <taxon>Vertebrata</taxon>
        <taxon>Euteleostomi</taxon>
        <taxon>Actinopterygii</taxon>
        <taxon>Neopterygii</taxon>
        <taxon>Teleostei</taxon>
        <taxon>Osteoglossocephala</taxon>
        <taxon>Osteoglossomorpha</taxon>
        <taxon>Osteoglossiformes</taxon>
        <taxon>Osteoglossidae</taxon>
        <taxon>Scleropages</taxon>
    </lineage>
</organism>
<dbReference type="InterPro" id="IPR050649">
    <property type="entry name" value="Paired_Homeobox_TFs"/>
</dbReference>
<dbReference type="PROSITE" id="PS00027">
    <property type="entry name" value="HOMEOBOX_1"/>
    <property type="match status" value="1"/>
</dbReference>
<keyword evidence="2 5" id="KW-0238">DNA-binding</keyword>
<reference evidence="8 10" key="1">
    <citation type="submission" date="2015-08" db="EMBL/GenBank/DDBJ databases">
        <title>The genome of the Asian arowana (Scleropages formosus).</title>
        <authorList>
            <person name="Tan M.H."/>
            <person name="Gan H.M."/>
            <person name="Croft L.J."/>
            <person name="Austin C.M."/>
        </authorList>
    </citation>
    <scope>NUCLEOTIDE SEQUENCE [LARGE SCALE GENOMIC DNA]</scope>
    <source>
        <strain evidence="8">Aro1</strain>
    </source>
</reference>
<keyword evidence="3 5" id="KW-0371">Homeobox</keyword>
<dbReference type="AlphaFoldDB" id="A0A0P7XQL5"/>
<keyword evidence="11" id="KW-1185">Reference proteome</keyword>
<dbReference type="STRING" id="113540.ENSSFOP00015002152"/>
<dbReference type="InterPro" id="IPR001356">
    <property type="entry name" value="HD"/>
</dbReference>
<name>A0A0P7XQL5_SCLFO</name>